<dbReference type="Gene3D" id="3.40.190.10">
    <property type="entry name" value="Periplasmic binding protein-like II"/>
    <property type="match status" value="2"/>
</dbReference>
<dbReference type="GO" id="GO:0003677">
    <property type="term" value="F:DNA binding"/>
    <property type="evidence" value="ECO:0007669"/>
    <property type="project" value="UniProtKB-KW"/>
</dbReference>
<dbReference type="PANTHER" id="PTHR30346:SF0">
    <property type="entry name" value="HCA OPERON TRANSCRIPTIONAL ACTIVATOR HCAR"/>
    <property type="match status" value="1"/>
</dbReference>
<dbReference type="Proteomes" id="UP000294555">
    <property type="component" value="Unassembled WGS sequence"/>
</dbReference>
<evidence type="ECO:0000313" key="6">
    <source>
        <dbReference type="EMBL" id="TCL06804.1"/>
    </source>
</evidence>
<accession>A0A4R1NGI3</accession>
<feature type="domain" description="HTH lysR-type" evidence="5">
    <location>
        <begin position="1"/>
        <end position="58"/>
    </location>
</feature>
<reference evidence="6 7" key="1">
    <citation type="submission" date="2019-02" db="EMBL/GenBank/DDBJ databases">
        <title>Investigation of anaerobic lignin degradation for improved lignocellulosic biofuels.</title>
        <authorList>
            <person name="Deangelis K."/>
        </authorList>
    </citation>
    <scope>NUCLEOTIDE SEQUENCE [LARGE SCALE GENOMIC DNA]</scope>
    <source>
        <strain evidence="6 7">159R</strain>
    </source>
</reference>
<keyword evidence="3 6" id="KW-0238">DNA-binding</keyword>
<evidence type="ECO:0000259" key="5">
    <source>
        <dbReference type="PROSITE" id="PS50931"/>
    </source>
</evidence>
<evidence type="ECO:0000313" key="7">
    <source>
        <dbReference type="Proteomes" id="UP000294555"/>
    </source>
</evidence>
<gene>
    <name evidence="6" type="ORF">EZJ58_5097</name>
</gene>
<dbReference type="CDD" id="cd08414">
    <property type="entry name" value="PBP2_LTTR_aromatics_like"/>
    <property type="match status" value="1"/>
</dbReference>
<dbReference type="InterPro" id="IPR036390">
    <property type="entry name" value="WH_DNA-bd_sf"/>
</dbReference>
<organism evidence="6 7">
    <name type="scientific">Sodalis ligni</name>
    <dbReference type="NCBI Taxonomy" id="2697027"/>
    <lineage>
        <taxon>Bacteria</taxon>
        <taxon>Pseudomonadati</taxon>
        <taxon>Pseudomonadota</taxon>
        <taxon>Gammaproteobacteria</taxon>
        <taxon>Enterobacterales</taxon>
        <taxon>Bruguierivoracaceae</taxon>
        <taxon>Sodalis</taxon>
    </lineage>
</organism>
<dbReference type="InterPro" id="IPR000847">
    <property type="entry name" value="LysR_HTH_N"/>
</dbReference>
<comment type="caution">
    <text evidence="6">The sequence shown here is derived from an EMBL/GenBank/DDBJ whole genome shotgun (WGS) entry which is preliminary data.</text>
</comment>
<dbReference type="InterPro" id="IPR036388">
    <property type="entry name" value="WH-like_DNA-bd_sf"/>
</dbReference>
<name>A0A4R1NGI3_9GAMM</name>
<dbReference type="SUPFAM" id="SSF53850">
    <property type="entry name" value="Periplasmic binding protein-like II"/>
    <property type="match status" value="1"/>
</dbReference>
<dbReference type="PRINTS" id="PR00039">
    <property type="entry name" value="HTHLYSR"/>
</dbReference>
<dbReference type="AlphaFoldDB" id="A0A4R1NGI3"/>
<sequence length="296" mass="32600">MDTLLLRAFVLLAETQNYREASQRLFITQPALSKKIKLLENELGLTLFVRGRHGAQLTHAGVLLLEKARELVEQGEALRHYALDIAKGTKGNLAIGFGISGIKIAPDWVARFRRAYPDVIVSLEDISSTQQTAQLLSGQLQLAFMRMPVEPPLTGLKLISESLVLAVKKKTVPATTDLQDYQLIASQPFIQLSAEKGPGLFRQIELFLEFNHIVPNIVQRTRDLQTMLALVVAGVGVAVVPESTVYIAPEGIDMIPLRGPYAHWDVGMFWNPALADPLRDLFIAMVQSANEGDPAA</sequence>
<dbReference type="RefSeq" id="WP_132926499.1">
    <property type="nucleotide sequence ID" value="NZ_CP075169.1"/>
</dbReference>
<dbReference type="FunFam" id="1.10.10.10:FF:000001">
    <property type="entry name" value="LysR family transcriptional regulator"/>
    <property type="match status" value="1"/>
</dbReference>
<dbReference type="OrthoDB" id="9067838at2"/>
<protein>
    <submittedName>
        <fullName evidence="6">DNA-binding transcriptional LysR family regulator</fullName>
    </submittedName>
</protein>
<keyword evidence="4" id="KW-0804">Transcription</keyword>
<dbReference type="Pfam" id="PF03466">
    <property type="entry name" value="LysR_substrate"/>
    <property type="match status" value="1"/>
</dbReference>
<dbReference type="InterPro" id="IPR005119">
    <property type="entry name" value="LysR_subst-bd"/>
</dbReference>
<evidence type="ECO:0000256" key="4">
    <source>
        <dbReference type="ARBA" id="ARBA00023163"/>
    </source>
</evidence>
<keyword evidence="7" id="KW-1185">Reference proteome</keyword>
<dbReference type="SUPFAM" id="SSF46785">
    <property type="entry name" value="Winged helix' DNA-binding domain"/>
    <property type="match status" value="1"/>
</dbReference>
<evidence type="ECO:0000256" key="1">
    <source>
        <dbReference type="ARBA" id="ARBA00009437"/>
    </source>
</evidence>
<keyword evidence="2" id="KW-0805">Transcription regulation</keyword>
<proteinExistence type="inferred from homology"/>
<evidence type="ECO:0000256" key="3">
    <source>
        <dbReference type="ARBA" id="ARBA00023125"/>
    </source>
</evidence>
<dbReference type="Pfam" id="PF00126">
    <property type="entry name" value="HTH_1"/>
    <property type="match status" value="1"/>
</dbReference>
<dbReference type="Gene3D" id="1.10.10.10">
    <property type="entry name" value="Winged helix-like DNA-binding domain superfamily/Winged helix DNA-binding domain"/>
    <property type="match status" value="1"/>
</dbReference>
<dbReference type="GO" id="GO:0003700">
    <property type="term" value="F:DNA-binding transcription factor activity"/>
    <property type="evidence" value="ECO:0007669"/>
    <property type="project" value="InterPro"/>
</dbReference>
<dbReference type="PANTHER" id="PTHR30346">
    <property type="entry name" value="TRANSCRIPTIONAL DUAL REGULATOR HCAR-RELATED"/>
    <property type="match status" value="1"/>
</dbReference>
<evidence type="ECO:0000256" key="2">
    <source>
        <dbReference type="ARBA" id="ARBA00023015"/>
    </source>
</evidence>
<dbReference type="PROSITE" id="PS50931">
    <property type="entry name" value="HTH_LYSR"/>
    <property type="match status" value="1"/>
</dbReference>
<comment type="similarity">
    <text evidence="1">Belongs to the LysR transcriptional regulatory family.</text>
</comment>
<dbReference type="EMBL" id="SJOI01000001">
    <property type="protein sequence ID" value="TCL06804.1"/>
    <property type="molecule type" value="Genomic_DNA"/>
</dbReference>
<dbReference type="GO" id="GO:0032993">
    <property type="term" value="C:protein-DNA complex"/>
    <property type="evidence" value="ECO:0007669"/>
    <property type="project" value="TreeGrafter"/>
</dbReference>